<dbReference type="CDD" id="cd00866">
    <property type="entry name" value="PEBP_euk"/>
    <property type="match status" value="1"/>
</dbReference>
<feature type="signal peptide" evidence="1">
    <location>
        <begin position="1"/>
        <end position="20"/>
    </location>
</feature>
<dbReference type="InterPro" id="IPR036610">
    <property type="entry name" value="PEBP-like_sf"/>
</dbReference>
<dbReference type="PANTHER" id="PTHR11362:SF82">
    <property type="entry name" value="PHOSPHATIDYLETHANOLAMINE-BINDING PROTEIN 4"/>
    <property type="match status" value="1"/>
</dbReference>
<dbReference type="PANTHER" id="PTHR11362">
    <property type="entry name" value="PHOSPHATIDYLETHANOLAMINE-BINDING PROTEIN"/>
    <property type="match status" value="1"/>
</dbReference>
<organism evidence="2 3">
    <name type="scientific">Botryobasidium botryosum (strain FD-172 SS1)</name>
    <dbReference type="NCBI Taxonomy" id="930990"/>
    <lineage>
        <taxon>Eukaryota</taxon>
        <taxon>Fungi</taxon>
        <taxon>Dikarya</taxon>
        <taxon>Basidiomycota</taxon>
        <taxon>Agaricomycotina</taxon>
        <taxon>Agaricomycetes</taxon>
        <taxon>Cantharellales</taxon>
        <taxon>Botryobasidiaceae</taxon>
        <taxon>Botryobasidium</taxon>
    </lineage>
</organism>
<evidence type="ECO:0000313" key="3">
    <source>
        <dbReference type="Proteomes" id="UP000027195"/>
    </source>
</evidence>
<dbReference type="Proteomes" id="UP000027195">
    <property type="component" value="Unassembled WGS sequence"/>
</dbReference>
<dbReference type="InParanoid" id="A0A067N6W8"/>
<evidence type="ECO:0008006" key="4">
    <source>
        <dbReference type="Google" id="ProtNLM"/>
    </source>
</evidence>
<evidence type="ECO:0000313" key="2">
    <source>
        <dbReference type="EMBL" id="KDQ19837.1"/>
    </source>
</evidence>
<dbReference type="EMBL" id="KL198018">
    <property type="protein sequence ID" value="KDQ19837.1"/>
    <property type="molecule type" value="Genomic_DNA"/>
</dbReference>
<dbReference type="InterPro" id="IPR008914">
    <property type="entry name" value="PEBP"/>
</dbReference>
<dbReference type="AlphaFoldDB" id="A0A067N6W8"/>
<dbReference type="SUPFAM" id="SSF49777">
    <property type="entry name" value="PEBP-like"/>
    <property type="match status" value="1"/>
</dbReference>
<keyword evidence="1" id="KW-0732">Signal</keyword>
<feature type="chain" id="PRO_5001641854" description="PEBP-like protein" evidence="1">
    <location>
        <begin position="21"/>
        <end position="281"/>
    </location>
</feature>
<accession>A0A067N6W8</accession>
<sequence>MLNTVFLAALCCLSVSLVRAHPASPLSVAVVKQQFINADIVPDVVPKFDPIGVAVLNYSTTLQRLSNGQDVTQGNVTQEPVVYIHGTAAAEAVAGGPFNVTTIKYTVLAIDGNTAGSSNPNGYNLHYLRNDYVYGQNNDHTVTLNTTTAPVVPYQGPAPPSGSGPHRYIWLVYAQPANFVAPSTPVQGSGVALFNLTQYTAAANFGDPIVGTYFTVQVGPANASVAVTSAVDSTTLPQYTPTSTSSGGHATMTGMSNAGLKSEVSTGAAAIVVFALLFFTF</sequence>
<proteinExistence type="predicted"/>
<protein>
    <recommendedName>
        <fullName evidence="4">PEBP-like protein</fullName>
    </recommendedName>
</protein>
<keyword evidence="3" id="KW-1185">Reference proteome</keyword>
<gene>
    <name evidence="2" type="ORF">BOTBODRAFT_169886</name>
</gene>
<dbReference type="Pfam" id="PF01161">
    <property type="entry name" value="PBP"/>
    <property type="match status" value="1"/>
</dbReference>
<dbReference type="STRING" id="930990.A0A067N6W8"/>
<evidence type="ECO:0000256" key="1">
    <source>
        <dbReference type="SAM" id="SignalP"/>
    </source>
</evidence>
<dbReference type="InterPro" id="IPR035810">
    <property type="entry name" value="PEBP_euk"/>
</dbReference>
<dbReference type="HOGENOM" id="CLU_043994_2_1_1"/>
<dbReference type="OrthoDB" id="2506647at2759"/>
<name>A0A067N6W8_BOTB1</name>
<reference evidence="3" key="1">
    <citation type="journal article" date="2014" name="Proc. Natl. Acad. Sci. U.S.A.">
        <title>Extensive sampling of basidiomycete genomes demonstrates inadequacy of the white-rot/brown-rot paradigm for wood decay fungi.</title>
        <authorList>
            <person name="Riley R."/>
            <person name="Salamov A.A."/>
            <person name="Brown D.W."/>
            <person name="Nagy L.G."/>
            <person name="Floudas D."/>
            <person name="Held B.W."/>
            <person name="Levasseur A."/>
            <person name="Lombard V."/>
            <person name="Morin E."/>
            <person name="Otillar R."/>
            <person name="Lindquist E.A."/>
            <person name="Sun H."/>
            <person name="LaButti K.M."/>
            <person name="Schmutz J."/>
            <person name="Jabbour D."/>
            <person name="Luo H."/>
            <person name="Baker S.E."/>
            <person name="Pisabarro A.G."/>
            <person name="Walton J.D."/>
            <person name="Blanchette R.A."/>
            <person name="Henrissat B."/>
            <person name="Martin F."/>
            <person name="Cullen D."/>
            <person name="Hibbett D.S."/>
            <person name="Grigoriev I.V."/>
        </authorList>
    </citation>
    <scope>NUCLEOTIDE SEQUENCE [LARGE SCALE GENOMIC DNA]</scope>
    <source>
        <strain evidence="3">FD-172 SS1</strain>
    </source>
</reference>
<dbReference type="Gene3D" id="3.90.280.10">
    <property type="entry name" value="PEBP-like"/>
    <property type="match status" value="1"/>
</dbReference>